<dbReference type="Pfam" id="PF17921">
    <property type="entry name" value="Integrase_H2C2"/>
    <property type="match status" value="1"/>
</dbReference>
<dbReference type="AlphaFoldDB" id="A0A8B8F975"/>
<dbReference type="PROSITE" id="PS50994">
    <property type="entry name" value="INTEGRASE"/>
    <property type="match status" value="1"/>
</dbReference>
<dbReference type="PANTHER" id="PTHR47331:SF2">
    <property type="match status" value="1"/>
</dbReference>
<dbReference type="InterPro" id="IPR001584">
    <property type="entry name" value="Integrase_cat-core"/>
</dbReference>
<dbReference type="OrthoDB" id="6608729at2759"/>
<evidence type="ECO:0000313" key="2">
    <source>
        <dbReference type="Proteomes" id="UP000694846"/>
    </source>
</evidence>
<reference evidence="3" key="1">
    <citation type="submission" date="2025-08" db="UniProtKB">
        <authorList>
            <consortium name="RefSeq"/>
        </authorList>
    </citation>
    <scope>IDENTIFICATION</scope>
    <source>
        <tissue evidence="3">Whole body</tissue>
    </source>
</reference>
<dbReference type="GeneID" id="112681123"/>
<organism evidence="2 3">
    <name type="scientific">Sipha flava</name>
    <name type="common">yellow sugarcane aphid</name>
    <dbReference type="NCBI Taxonomy" id="143950"/>
    <lineage>
        <taxon>Eukaryota</taxon>
        <taxon>Metazoa</taxon>
        <taxon>Ecdysozoa</taxon>
        <taxon>Arthropoda</taxon>
        <taxon>Hexapoda</taxon>
        <taxon>Insecta</taxon>
        <taxon>Pterygota</taxon>
        <taxon>Neoptera</taxon>
        <taxon>Paraneoptera</taxon>
        <taxon>Hemiptera</taxon>
        <taxon>Sternorrhyncha</taxon>
        <taxon>Aphidomorpha</taxon>
        <taxon>Aphidoidea</taxon>
        <taxon>Aphididae</taxon>
        <taxon>Sipha</taxon>
    </lineage>
</organism>
<name>A0A8B8F975_9HEMI</name>
<dbReference type="SUPFAM" id="SSF53098">
    <property type="entry name" value="Ribonuclease H-like"/>
    <property type="match status" value="1"/>
</dbReference>
<keyword evidence="2" id="KW-1185">Reference proteome</keyword>
<dbReference type="GO" id="GO:0015074">
    <property type="term" value="P:DNA integration"/>
    <property type="evidence" value="ECO:0007669"/>
    <property type="project" value="InterPro"/>
</dbReference>
<gene>
    <name evidence="3" type="primary">LOC112681123</name>
</gene>
<feature type="domain" description="Integrase catalytic" evidence="1">
    <location>
        <begin position="148"/>
        <end position="345"/>
    </location>
</feature>
<accession>A0A8B8F975</accession>
<dbReference type="InterPro" id="IPR012337">
    <property type="entry name" value="RNaseH-like_sf"/>
</dbReference>
<evidence type="ECO:0000313" key="3">
    <source>
        <dbReference type="RefSeq" id="XP_025407176.1"/>
    </source>
</evidence>
<dbReference type="PANTHER" id="PTHR47331">
    <property type="entry name" value="PHD-TYPE DOMAIN-CONTAINING PROTEIN"/>
    <property type="match status" value="1"/>
</dbReference>
<evidence type="ECO:0000259" key="1">
    <source>
        <dbReference type="PROSITE" id="PS50994"/>
    </source>
</evidence>
<proteinExistence type="predicted"/>
<dbReference type="InterPro" id="IPR040676">
    <property type="entry name" value="DUF5641"/>
</dbReference>
<dbReference type="InterPro" id="IPR036397">
    <property type="entry name" value="RNaseH_sf"/>
</dbReference>
<dbReference type="Proteomes" id="UP000694846">
    <property type="component" value="Unplaced"/>
</dbReference>
<dbReference type="GO" id="GO:0003676">
    <property type="term" value="F:nucleic acid binding"/>
    <property type="evidence" value="ECO:0007669"/>
    <property type="project" value="InterPro"/>
</dbReference>
<dbReference type="Gene3D" id="3.30.420.10">
    <property type="entry name" value="Ribonuclease H-like superfamily/Ribonuclease H"/>
    <property type="match status" value="1"/>
</dbReference>
<sequence length="427" mass="49011">MLSLEEIKYARIVIIRCVQKRSFHHEIKDLIKLKNVSSSSKLFRLFPFIDNDGLIKVGGRLKNAASIDIYQRHPIVLPADDHFTRLLFEHEHERCMHGSPQATLSTIRLQYWPLNGRNIARSTVHKCVKCFKYKPIVVQPIMGQLPADRVEPSRAFLNCGIDFAGPFLIKSSLRRNALLSKRYVCIFVCFTTKATHLELVSDLSTQSFIAALNRFFDRRGKSSVIYSDNATNFAGANNKLKEWYDIFQVEKHKSKLDEFLMNNGVQWKFIPARVPHFGGLWEAAVKSMKNIVRKTLGDTHLTYEEFNTILTRAEAFLNSRPIIPLSTGPNDSGVLTPGHFLIGDSLLAIPEPDISDVKTNRLTRWRRLSHYSQIICKKWSREYLNQLQERKRWAGEKGPKLDVGTVVLVKDENIPPLNWKLGRVTKV</sequence>
<dbReference type="Pfam" id="PF18701">
    <property type="entry name" value="DUF5641"/>
    <property type="match status" value="1"/>
</dbReference>
<protein>
    <submittedName>
        <fullName evidence="3">Uncharacterized protein LOC112681123</fullName>
    </submittedName>
</protein>
<dbReference type="RefSeq" id="XP_025407176.1">
    <property type="nucleotide sequence ID" value="XM_025551391.1"/>
</dbReference>
<dbReference type="InterPro" id="IPR041588">
    <property type="entry name" value="Integrase_H2C2"/>
</dbReference>